<feature type="region of interest" description="Disordered" evidence="1">
    <location>
        <begin position="1201"/>
        <end position="1232"/>
    </location>
</feature>
<comment type="caution">
    <text evidence="4">The sequence shown here is derived from an EMBL/GenBank/DDBJ whole genome shotgun (WGS) entry which is preliminary data.</text>
</comment>
<feature type="region of interest" description="Disordered" evidence="1">
    <location>
        <begin position="1998"/>
        <end position="2045"/>
    </location>
</feature>
<dbReference type="RefSeq" id="WP_340341999.1">
    <property type="nucleotide sequence ID" value="NZ_JBBKZT010000004.1"/>
</dbReference>
<dbReference type="Proteomes" id="UP001385892">
    <property type="component" value="Unassembled WGS sequence"/>
</dbReference>
<name>A0ABU8WH54_9BURK</name>
<evidence type="ECO:0000259" key="3">
    <source>
        <dbReference type="Pfam" id="PF24096"/>
    </source>
</evidence>
<keyword evidence="5" id="KW-1185">Reference proteome</keyword>
<dbReference type="InterPro" id="IPR024983">
    <property type="entry name" value="CHAT_dom"/>
</dbReference>
<dbReference type="Gene3D" id="3.40.50.1820">
    <property type="entry name" value="alpha/beta hydrolase"/>
    <property type="match status" value="2"/>
</dbReference>
<dbReference type="Pfam" id="PF12770">
    <property type="entry name" value="CHAT"/>
    <property type="match status" value="1"/>
</dbReference>
<evidence type="ECO:0000256" key="1">
    <source>
        <dbReference type="SAM" id="MobiDB-lite"/>
    </source>
</evidence>
<reference evidence="4 5" key="1">
    <citation type="submission" date="2024-03" db="EMBL/GenBank/DDBJ databases">
        <title>Novel species of the genus Variovorax.</title>
        <authorList>
            <person name="Liu Q."/>
            <person name="Xin Y.-H."/>
        </authorList>
    </citation>
    <scope>NUCLEOTIDE SEQUENCE [LARGE SCALE GENOMIC DNA]</scope>
    <source>
        <strain evidence="4 5">KACC 18900</strain>
    </source>
</reference>
<feature type="compositionally biased region" description="Acidic residues" evidence="1">
    <location>
        <begin position="1965"/>
        <end position="1974"/>
    </location>
</feature>
<accession>A0ABU8WH54</accession>
<feature type="compositionally biased region" description="Low complexity" evidence="1">
    <location>
        <begin position="2022"/>
        <end position="2034"/>
    </location>
</feature>
<feature type="domain" description="CHAT" evidence="2">
    <location>
        <begin position="1280"/>
        <end position="1573"/>
    </location>
</feature>
<dbReference type="SUPFAM" id="SSF53474">
    <property type="entry name" value="alpha/beta-Hydrolases"/>
    <property type="match status" value="2"/>
</dbReference>
<feature type="domain" description="DUF7379" evidence="3">
    <location>
        <begin position="216"/>
        <end position="297"/>
    </location>
</feature>
<dbReference type="InterPro" id="IPR029058">
    <property type="entry name" value="AB_hydrolase_fold"/>
</dbReference>
<dbReference type="PANTHER" id="PTHR11440">
    <property type="entry name" value="LECITHIN-CHOLESTEROL ACYLTRANSFERASE-RELATED"/>
    <property type="match status" value="1"/>
</dbReference>
<dbReference type="Pfam" id="PF02450">
    <property type="entry name" value="LCAT"/>
    <property type="match status" value="1"/>
</dbReference>
<dbReference type="InterPro" id="IPR055803">
    <property type="entry name" value="DUF7379"/>
</dbReference>
<sequence length="2045" mass="221967">MPDTIQIKLSGRELPPRLPALLTNTARSGSAEADPFLPPGYLTPKSTFDVSSSARSAPDSTAEMQRPAADSDVVWLELADGSTFITSAARLRASLASSHPELLGPNGEILIDKLSDEGGDSRNVFTKAAGRLVSKVFTFVVGGGAADPIADSVKDVAQLGISWAGTKALMWAIERKLGHEPGLYRWVGSNGNASDFLPEALTAAADPAEAAKKPLLVFVHGTASSTLGSFGDLRSTGQDVWAALEARFGQRIYAFEHKTLSESPITNALQLVRALPKGAHVNLVSHSRGGLVADLLCLTDFDKLIDRYRFGFEGIGDPDEDATQRVIKELDTAHAEHRADLQLLAKELREKQLVIQRYVRTASPAHGTLLASGNFDLFLSGILTLIGQVPFLFGSPYYLAFRRVIIDIAKNRTDPHLVPGIEAMLPDSPMAWLLRESPVRPGIQMAVIAGDIQGGNLLKRLGVLLTDFVFFDNVDNDLVVDTPAMLAGIAPKAGSRILFDRGADVSHFRYFTNHDTRAALRDWLTVEKPAELGVFRPLPDRAADLQALQRSTSRDAQAADRPVVVVLPGVMGSHLRVNGDDRVWFDPLDIAKGGLEKISWGKSNVEAEELFGMSYGRLCDELAKTHRVETFPYDWRQPLDVLAERLGEFLVRLMKETDKPIRLLAHSMGGLVVRACIHKRRSVMDELMARNGARFVMLGTPNQGAHSMVENLLGKGSTLRMLVRLDLQHSMQEVLDIVAGFRGALQLLPKKGFKDTFQGQDEGGGTYDYASAQTWVDFNGKIRDLWFGNGRSGKPDQQTLDSASWLWRADGDDKPRLPPEYEKKTTYVFGVAPNTPCGIRDDKGRLRMVGTTRGDGTVTWDSGRIDGIGQTFYMPAEHGDLAATKEYFPALVELLATGTSGQLLTTPPATRDIALPKPLLYDAGPPTINDPDSIERTLLGGSQRMRALPRAKRRLEVSVRAGDLRFVSMPIMVGHYEQDPIVGPEGLIDRELLGGDLSERKSLGLYAGPRGTATVVLRLPNAVESARGSMRGAIVTGLGTYDVPLNSPDLTEAVRIGVLRYLLQVVDVLGKEPREVSLATLLLGYNSTANLSIGASVEALVQGVIDANMRFHQATRLNIRVGRLEIIELYLDTAITAVYALRQMSSSLDAHAEASGTALVCRSELRHDESARQRLFDDRAMNYWPRLMVTDADRRDDLCPPECFTPPCPPDNRNGPRTDDDGDDADGGSNSRAPIAERLRYIYIGSRARAESVMQQRQPGLIETLIKRQIHETRYQGDIGRMLFQLMVPHDLKDAARQLSRLVLVVDSYTANLPWELLLADDPTDPSDDPRPLALRTAVVRQFATSKFRYQVRQAMNRCALVIGNPSVEGFGRAFPGPQGDRADPKPLGQAQAEAEAIAQVLNGLGYTVTPLIGSGTGAVEVFAQLYHQPYRILHISAHGVFGVRHRDGRLRSGVLLSDGLLITAAEIAAMESVPELVFLNCCHLGTVDQSYGGNANKLAASVARELIDIGVRCVIVAGWAVDDANASVFGQTFYQELLRRRRSFGEAVFTARKAAWQAGNGDITWGAFQAYGEPGWMAEPGGDGPSDTDGDPTYVSPDELLDALARVRASISQKLERQTESELARSVEHVLELRDKRAMPAWLALPEVQSALAATWRQLNQLEKARESYLAAIQAEGDLGRVPVRDIEQLANVEALLGERTAKSDASGKSDDAGFRLIDHAIARLTRLGEIVSGKVDGDASTDAIDGSSERNAILGSAWKRKAGLLARQLLCGDLGTAAAARVGTQMDEALRMSAAAYQRAEGSIAGGRLKPYLALNHLALDLLTPWDTPALKEAALALARHCRQAVAQEFAVSLSVWDAAMQADALLVEKLIDGSFAAADAVARQVALDEVFKSYTESFSNLTVKPSELESIVAQIELLARFFAARDAAQHQAVLRRTSRQLGKLVALLQPARSQEKQGSDSEGVDEPDEEDRNGAPAEQAAVAVAAYVAEVPVPSAPIQAQQTPAKRSPSVKGAKKAPAKQPAAKKAAPASRRGKAGKPPKS</sequence>
<dbReference type="EMBL" id="JBBKZT010000004">
    <property type="protein sequence ID" value="MEJ8846843.1"/>
    <property type="molecule type" value="Genomic_DNA"/>
</dbReference>
<evidence type="ECO:0000313" key="5">
    <source>
        <dbReference type="Proteomes" id="UP001385892"/>
    </source>
</evidence>
<feature type="compositionally biased region" description="Basic residues" evidence="1">
    <location>
        <begin position="2035"/>
        <end position="2045"/>
    </location>
</feature>
<proteinExistence type="predicted"/>
<dbReference type="InterPro" id="IPR003386">
    <property type="entry name" value="LACT/PDAT_acylTrfase"/>
</dbReference>
<protein>
    <submittedName>
        <fullName evidence="4">CHAT domain-containing protein</fullName>
    </submittedName>
</protein>
<dbReference type="Pfam" id="PF24096">
    <property type="entry name" value="DUF7379"/>
    <property type="match status" value="1"/>
</dbReference>
<evidence type="ECO:0000259" key="2">
    <source>
        <dbReference type="Pfam" id="PF12770"/>
    </source>
</evidence>
<organism evidence="4 5">
    <name type="scientific">Variovorax rhizosphaerae</name>
    <dbReference type="NCBI Taxonomy" id="1836200"/>
    <lineage>
        <taxon>Bacteria</taxon>
        <taxon>Pseudomonadati</taxon>
        <taxon>Pseudomonadota</taxon>
        <taxon>Betaproteobacteria</taxon>
        <taxon>Burkholderiales</taxon>
        <taxon>Comamonadaceae</taxon>
        <taxon>Variovorax</taxon>
    </lineage>
</organism>
<gene>
    <name evidence="4" type="ORF">WKW82_09300</name>
</gene>
<feature type="region of interest" description="Disordered" evidence="1">
    <location>
        <begin position="1951"/>
        <end position="1982"/>
    </location>
</feature>
<evidence type="ECO:0000313" key="4">
    <source>
        <dbReference type="EMBL" id="MEJ8846843.1"/>
    </source>
</evidence>